<dbReference type="Proteomes" id="UP000257109">
    <property type="component" value="Unassembled WGS sequence"/>
</dbReference>
<name>A0A371EB30_MUCPR</name>
<feature type="region of interest" description="Disordered" evidence="1">
    <location>
        <begin position="45"/>
        <end position="72"/>
    </location>
</feature>
<accession>A0A371EB30</accession>
<gene>
    <name evidence="3" type="ORF">CR513_58391</name>
</gene>
<dbReference type="AlphaFoldDB" id="A0A371EB30"/>
<feature type="signal peptide" evidence="2">
    <location>
        <begin position="1"/>
        <end position="25"/>
    </location>
</feature>
<comment type="caution">
    <text evidence="3">The sequence shown here is derived from an EMBL/GenBank/DDBJ whole genome shotgun (WGS) entry which is preliminary data.</text>
</comment>
<evidence type="ECO:0000256" key="1">
    <source>
        <dbReference type="SAM" id="MobiDB-lite"/>
    </source>
</evidence>
<evidence type="ECO:0000313" key="4">
    <source>
        <dbReference type="Proteomes" id="UP000257109"/>
    </source>
</evidence>
<organism evidence="3 4">
    <name type="scientific">Mucuna pruriens</name>
    <name type="common">Velvet bean</name>
    <name type="synonym">Dolichos pruriens</name>
    <dbReference type="NCBI Taxonomy" id="157652"/>
    <lineage>
        <taxon>Eukaryota</taxon>
        <taxon>Viridiplantae</taxon>
        <taxon>Streptophyta</taxon>
        <taxon>Embryophyta</taxon>
        <taxon>Tracheophyta</taxon>
        <taxon>Spermatophyta</taxon>
        <taxon>Magnoliopsida</taxon>
        <taxon>eudicotyledons</taxon>
        <taxon>Gunneridae</taxon>
        <taxon>Pentapetalae</taxon>
        <taxon>rosids</taxon>
        <taxon>fabids</taxon>
        <taxon>Fabales</taxon>
        <taxon>Fabaceae</taxon>
        <taxon>Papilionoideae</taxon>
        <taxon>50 kb inversion clade</taxon>
        <taxon>NPAAA clade</taxon>
        <taxon>indigoferoid/millettioid clade</taxon>
        <taxon>Phaseoleae</taxon>
        <taxon>Mucuna</taxon>
    </lineage>
</organism>
<keyword evidence="4" id="KW-1185">Reference proteome</keyword>
<dbReference type="EMBL" id="QJKJ01015029">
    <property type="protein sequence ID" value="RDX63209.1"/>
    <property type="molecule type" value="Genomic_DNA"/>
</dbReference>
<proteinExistence type="predicted"/>
<feature type="non-terminal residue" evidence="3">
    <location>
        <position position="1"/>
    </location>
</feature>
<sequence>MDGNGLNRFTIVCALLASTTSILLGYEAEAEKREIKCRYWGDEWGGDADKGKPKDNACGRGSTSGSPERVLSNRIPGFRQNI</sequence>
<feature type="chain" id="PRO_5017069068" evidence="2">
    <location>
        <begin position="26"/>
        <end position="82"/>
    </location>
</feature>
<evidence type="ECO:0000313" key="3">
    <source>
        <dbReference type="EMBL" id="RDX63209.1"/>
    </source>
</evidence>
<feature type="compositionally biased region" description="Basic and acidic residues" evidence="1">
    <location>
        <begin position="45"/>
        <end position="57"/>
    </location>
</feature>
<protein>
    <submittedName>
        <fullName evidence="3">Uncharacterized protein</fullName>
    </submittedName>
</protein>
<evidence type="ECO:0000256" key="2">
    <source>
        <dbReference type="SAM" id="SignalP"/>
    </source>
</evidence>
<reference evidence="3" key="1">
    <citation type="submission" date="2018-05" db="EMBL/GenBank/DDBJ databases">
        <title>Draft genome of Mucuna pruriens seed.</title>
        <authorList>
            <person name="Nnadi N.E."/>
            <person name="Vos R."/>
            <person name="Hasami M.H."/>
            <person name="Devisetty U.K."/>
            <person name="Aguiy J.C."/>
        </authorList>
    </citation>
    <scope>NUCLEOTIDE SEQUENCE [LARGE SCALE GENOMIC DNA]</scope>
    <source>
        <strain evidence="3">JCA_2017</strain>
    </source>
</reference>
<keyword evidence="2" id="KW-0732">Signal</keyword>